<evidence type="ECO:0000313" key="1">
    <source>
        <dbReference type="EMBL" id="GAA1758194.1"/>
    </source>
</evidence>
<dbReference type="EMBL" id="BAAAPN010000044">
    <property type="protein sequence ID" value="GAA1758194.1"/>
    <property type="molecule type" value="Genomic_DNA"/>
</dbReference>
<proteinExistence type="predicted"/>
<name>A0ABP4WQ66_9MICO</name>
<keyword evidence="2" id="KW-1185">Reference proteome</keyword>
<comment type="caution">
    <text evidence="1">The sequence shown here is derived from an EMBL/GenBank/DDBJ whole genome shotgun (WGS) entry which is preliminary data.</text>
</comment>
<organism evidence="1 2">
    <name type="scientific">Nostocoides vanveenii</name>
    <dbReference type="NCBI Taxonomy" id="330835"/>
    <lineage>
        <taxon>Bacteria</taxon>
        <taxon>Bacillati</taxon>
        <taxon>Actinomycetota</taxon>
        <taxon>Actinomycetes</taxon>
        <taxon>Micrococcales</taxon>
        <taxon>Intrasporangiaceae</taxon>
        <taxon>Nostocoides</taxon>
    </lineage>
</organism>
<evidence type="ECO:0000313" key="2">
    <source>
        <dbReference type="Proteomes" id="UP001501475"/>
    </source>
</evidence>
<protein>
    <submittedName>
        <fullName evidence="1">Uncharacterized protein</fullName>
    </submittedName>
</protein>
<gene>
    <name evidence="1" type="ORF">GCM10009810_17220</name>
</gene>
<dbReference type="Proteomes" id="UP001501475">
    <property type="component" value="Unassembled WGS sequence"/>
</dbReference>
<accession>A0ABP4WQ66</accession>
<sequence>MLALSGSAFADVDGGTDEDGTFLFAKNMLDLPAHVGGTWGAAYEYGIAPYCVGDIPEGPGGFECHAMTEVCEERPGDGPATHIYRRIRGSDLAWTRMGWTCYPKLLPGLVDYAKLAEAFRETPFALPALNIQPEGDLTLVRLPTYFEVKWPTKGFEPNEIDTLDPAKWFGMHIQVQPVLKSVTYSLGDGRVLGPTASLGGPYPSGDIVAAYEGAGVVETRADVIYKGYVAIDDSEWIEIPGEVALSGTPTNLTIKTATNRLYLSYGG</sequence>
<reference evidence="2" key="1">
    <citation type="journal article" date="2019" name="Int. J. Syst. Evol. Microbiol.">
        <title>The Global Catalogue of Microorganisms (GCM) 10K type strain sequencing project: providing services to taxonomists for standard genome sequencing and annotation.</title>
        <authorList>
            <consortium name="The Broad Institute Genomics Platform"/>
            <consortium name="The Broad Institute Genome Sequencing Center for Infectious Disease"/>
            <person name="Wu L."/>
            <person name="Ma J."/>
        </authorList>
    </citation>
    <scope>NUCLEOTIDE SEQUENCE [LARGE SCALE GENOMIC DNA]</scope>
    <source>
        <strain evidence="2">JCM 15591</strain>
    </source>
</reference>